<dbReference type="RefSeq" id="WP_141996190.1">
    <property type="nucleotide sequence ID" value="NZ_VFML01000001.1"/>
</dbReference>
<accession>A0A542DE77</accession>
<dbReference type="InterPro" id="IPR000794">
    <property type="entry name" value="Beta-ketoacyl_synthase"/>
</dbReference>
<dbReference type="SUPFAM" id="SSF53901">
    <property type="entry name" value="Thiolase-like"/>
    <property type="match status" value="2"/>
</dbReference>
<proteinExistence type="predicted"/>
<gene>
    <name evidence="3" type="ORF">FB471_1051</name>
</gene>
<keyword evidence="4" id="KW-1185">Reference proteome</keyword>
<evidence type="ECO:0000313" key="4">
    <source>
        <dbReference type="Proteomes" id="UP000320876"/>
    </source>
</evidence>
<dbReference type="InterPro" id="IPR016039">
    <property type="entry name" value="Thiolase-like"/>
</dbReference>
<dbReference type="Gene3D" id="3.40.47.10">
    <property type="match status" value="1"/>
</dbReference>
<dbReference type="PANTHER" id="PTHR11712">
    <property type="entry name" value="POLYKETIDE SYNTHASE-RELATED"/>
    <property type="match status" value="1"/>
</dbReference>
<organism evidence="3 4">
    <name type="scientific">Amycolatopsis cihanbeyliensis</name>
    <dbReference type="NCBI Taxonomy" id="1128664"/>
    <lineage>
        <taxon>Bacteria</taxon>
        <taxon>Bacillati</taxon>
        <taxon>Actinomycetota</taxon>
        <taxon>Actinomycetes</taxon>
        <taxon>Pseudonocardiales</taxon>
        <taxon>Pseudonocardiaceae</taxon>
        <taxon>Amycolatopsis</taxon>
    </lineage>
</organism>
<dbReference type="AlphaFoldDB" id="A0A542DE77"/>
<comment type="caution">
    <text evidence="3">The sequence shown here is derived from an EMBL/GenBank/DDBJ whole genome shotgun (WGS) entry which is preliminary data.</text>
</comment>
<keyword evidence="1" id="KW-0808">Transferase</keyword>
<dbReference type="GO" id="GO:0004315">
    <property type="term" value="F:3-oxoacyl-[acyl-carrier-protein] synthase activity"/>
    <property type="evidence" value="ECO:0007669"/>
    <property type="project" value="TreeGrafter"/>
</dbReference>
<sequence length="370" mass="38434">MTARTAATNPVISNWSAVSPFGFGREAYVEGLCSGRDAVTDLDAEQWQVPVGRAGLVPGFDLRKVLGKKGTRSMDRVTGLAVATVGGLLNDVDGNRLIETGERTGLVLGTTTGSAQSMMDFTRDSLTADKPFYVDPARMPNAVMNCAAGQCAIWHQLKGPNTTIAGGRTAGLFALKYAGRLLATGRAGEVLCAGAEEYSHARAWLEHHSRGEEAAGTVLGEGGAVLLVEPPSPAGHGRQPLAEILAVESRVYLEGDLRIVLDACVRGALDRSGLAARDAWAVVPSGPPGAAGRYESEVLGELFEAPALRRVPDLSRLGDTSGASATFQLVSVLSVAERATEASGEAAVVTSVDPDGTVACAVLRLLGGNR</sequence>
<protein>
    <submittedName>
        <fullName evidence="3">3-oxoacyl-[acyl-carrier-protein] synthase II</fullName>
    </submittedName>
</protein>
<name>A0A542DE77_AMYCI</name>
<evidence type="ECO:0000256" key="1">
    <source>
        <dbReference type="ARBA" id="ARBA00022679"/>
    </source>
</evidence>
<dbReference type="OrthoDB" id="7061549at2"/>
<dbReference type="Pfam" id="PF00109">
    <property type="entry name" value="ketoacyl-synt"/>
    <property type="match status" value="1"/>
</dbReference>
<dbReference type="GO" id="GO:0006633">
    <property type="term" value="P:fatty acid biosynthetic process"/>
    <property type="evidence" value="ECO:0007669"/>
    <property type="project" value="TreeGrafter"/>
</dbReference>
<dbReference type="Proteomes" id="UP000320876">
    <property type="component" value="Unassembled WGS sequence"/>
</dbReference>
<reference evidence="3 4" key="1">
    <citation type="submission" date="2019-06" db="EMBL/GenBank/DDBJ databases">
        <title>Sequencing the genomes of 1000 actinobacteria strains.</title>
        <authorList>
            <person name="Klenk H.-P."/>
        </authorList>
    </citation>
    <scope>NUCLEOTIDE SEQUENCE [LARGE SCALE GENOMIC DNA]</scope>
    <source>
        <strain evidence="3 4">DSM 45679</strain>
    </source>
</reference>
<dbReference type="PANTHER" id="PTHR11712:SF336">
    <property type="entry name" value="3-OXOACYL-[ACYL-CARRIER-PROTEIN] SYNTHASE, MITOCHONDRIAL"/>
    <property type="match status" value="1"/>
</dbReference>
<dbReference type="InterPro" id="IPR014030">
    <property type="entry name" value="Ketoacyl_synth_N"/>
</dbReference>
<dbReference type="EMBL" id="VFML01000001">
    <property type="protein sequence ID" value="TQJ01373.1"/>
    <property type="molecule type" value="Genomic_DNA"/>
</dbReference>
<feature type="domain" description="Beta-ketoacyl synthase-like N-terminal" evidence="2">
    <location>
        <begin position="15"/>
        <end position="230"/>
    </location>
</feature>
<evidence type="ECO:0000313" key="3">
    <source>
        <dbReference type="EMBL" id="TQJ01373.1"/>
    </source>
</evidence>
<evidence type="ECO:0000259" key="2">
    <source>
        <dbReference type="Pfam" id="PF00109"/>
    </source>
</evidence>